<dbReference type="OMA" id="LPLLWIH"/>
<dbReference type="GO" id="GO:0015205">
    <property type="term" value="F:nucleobase transmembrane transporter activity"/>
    <property type="evidence" value="ECO:0007669"/>
    <property type="project" value="TreeGrafter"/>
</dbReference>
<evidence type="ECO:0000256" key="3">
    <source>
        <dbReference type="ARBA" id="ARBA00022692"/>
    </source>
</evidence>
<keyword evidence="8" id="KW-1185">Reference proteome</keyword>
<dbReference type="GeneID" id="30991654"/>
<evidence type="ECO:0008006" key="9">
    <source>
        <dbReference type="Google" id="ProtNLM"/>
    </source>
</evidence>
<evidence type="ECO:0000313" key="7">
    <source>
        <dbReference type="EMBL" id="ODV70668.1"/>
    </source>
</evidence>
<evidence type="ECO:0000313" key="8">
    <source>
        <dbReference type="Proteomes" id="UP000094389"/>
    </source>
</evidence>
<evidence type="ECO:0000256" key="5">
    <source>
        <dbReference type="ARBA" id="ARBA00023136"/>
    </source>
</evidence>
<dbReference type="Proteomes" id="UP000094389">
    <property type="component" value="Unassembled WGS sequence"/>
</dbReference>
<feature type="transmembrane region" description="Helical" evidence="6">
    <location>
        <begin position="473"/>
        <end position="494"/>
    </location>
</feature>
<dbReference type="OrthoDB" id="2018619at2759"/>
<reference evidence="7 8" key="1">
    <citation type="journal article" date="2016" name="Proc. Natl. Acad. Sci. U.S.A.">
        <title>Comparative genomics of biotechnologically important yeasts.</title>
        <authorList>
            <person name="Riley R."/>
            <person name="Haridas S."/>
            <person name="Wolfe K.H."/>
            <person name="Lopes M.R."/>
            <person name="Hittinger C.T."/>
            <person name="Goeker M."/>
            <person name="Salamov A.A."/>
            <person name="Wisecaver J.H."/>
            <person name="Long T.M."/>
            <person name="Calvey C.H."/>
            <person name="Aerts A.L."/>
            <person name="Barry K.W."/>
            <person name="Choi C."/>
            <person name="Clum A."/>
            <person name="Coughlan A.Y."/>
            <person name="Deshpande S."/>
            <person name="Douglass A.P."/>
            <person name="Hanson S.J."/>
            <person name="Klenk H.-P."/>
            <person name="LaButti K.M."/>
            <person name="Lapidus A."/>
            <person name="Lindquist E.A."/>
            <person name="Lipzen A.M."/>
            <person name="Meier-Kolthoff J.P."/>
            <person name="Ohm R.A."/>
            <person name="Otillar R.P."/>
            <person name="Pangilinan J.L."/>
            <person name="Peng Y."/>
            <person name="Rokas A."/>
            <person name="Rosa C.A."/>
            <person name="Scheuner C."/>
            <person name="Sibirny A.A."/>
            <person name="Slot J.C."/>
            <person name="Stielow J.B."/>
            <person name="Sun H."/>
            <person name="Kurtzman C.P."/>
            <person name="Blackwell M."/>
            <person name="Grigoriev I.V."/>
            <person name="Jeffries T.W."/>
        </authorList>
    </citation>
    <scope>NUCLEOTIDE SEQUENCE [LARGE SCALE GENOMIC DNA]</scope>
    <source>
        <strain evidence="8">ATCC 18201 / CBS 1600 / BCRC 20928 / JCM 3617 / NBRC 0987 / NRRL Y-1542</strain>
    </source>
</reference>
<dbReference type="Pfam" id="PF02133">
    <property type="entry name" value="Transp_cyt_pur"/>
    <property type="match status" value="1"/>
</dbReference>
<dbReference type="Gene3D" id="1.10.4160.10">
    <property type="entry name" value="Hydantoin permease"/>
    <property type="match status" value="1"/>
</dbReference>
<dbReference type="EMBL" id="KV453953">
    <property type="protein sequence ID" value="ODV70668.1"/>
    <property type="molecule type" value="Genomic_DNA"/>
</dbReference>
<feature type="transmembrane region" description="Helical" evidence="6">
    <location>
        <begin position="368"/>
        <end position="385"/>
    </location>
</feature>
<feature type="transmembrane region" description="Helical" evidence="6">
    <location>
        <begin position="173"/>
        <end position="194"/>
    </location>
</feature>
<feature type="transmembrane region" description="Helical" evidence="6">
    <location>
        <begin position="284"/>
        <end position="308"/>
    </location>
</feature>
<keyword evidence="5 6" id="KW-0472">Membrane</keyword>
<evidence type="ECO:0000256" key="4">
    <source>
        <dbReference type="ARBA" id="ARBA00022989"/>
    </source>
</evidence>
<sequence length="554" mass="61398">MKFSEIKSKLEIPLDPGSYSDGYLYSNKDLDPVPQWSDERKWEWFSNLGFWIAEAMSISMYQVASSSISAGLSPGLAILAIIIGHIIVSIPAMLNATLGAKYGLGFPILMRASAGAGNRFSGAHVMVFIRGMVCVLWTGTQTLLLGQCIQSMISAIWPSFNHFKNHLPESAEITSAGLLCFFLGIIVQIPALYLTVNQLRFLFTIKIIAGICFSIVLFAWAVHGAKGFGPIFNQGTDIKDGTPVAVVFFRCMISAIGPKATLALNISDFTRYSKKPRQVWWPQFVGLVILVTICGLIGIIVTSATKVIYGVQTWNPLQVEVLWDNRAAQFFASLMWAFSTMMTNISANTVSFSYDLSLWFPRWINPRRGAYVCLILGIVCCPWYIQNSATSFSSFLGGYSLFLAPIAGCMCTDYWIVRKRKINVPGLYRIDGPYRFFHGFNIPFFISFIFGILPNLPGLAWVCGNTSVPKGAIYLYSISYVTGIVISSVSYYLICTYIPKIWMADLDNFEEDPGNTLYKPDIVLEGLGQEVASSGSSISKEKNMIRTNAVLIED</sequence>
<comment type="similarity">
    <text evidence="2">Belongs to the purine-cytosine permease (2.A.39) family.</text>
</comment>
<dbReference type="InterPro" id="IPR001248">
    <property type="entry name" value="Pur-cyt_permease"/>
</dbReference>
<evidence type="ECO:0000256" key="1">
    <source>
        <dbReference type="ARBA" id="ARBA00004141"/>
    </source>
</evidence>
<dbReference type="GO" id="GO:0005886">
    <property type="term" value="C:plasma membrane"/>
    <property type="evidence" value="ECO:0007669"/>
    <property type="project" value="TreeGrafter"/>
</dbReference>
<feature type="transmembrane region" description="Helical" evidence="6">
    <location>
        <begin position="328"/>
        <end position="347"/>
    </location>
</feature>
<dbReference type="RefSeq" id="XP_020067707.1">
    <property type="nucleotide sequence ID" value="XM_020217258.1"/>
</dbReference>
<dbReference type="PANTHER" id="PTHR30618">
    <property type="entry name" value="NCS1 FAMILY PURINE/PYRIMIDINE TRANSPORTER"/>
    <property type="match status" value="1"/>
</dbReference>
<evidence type="ECO:0000256" key="6">
    <source>
        <dbReference type="SAM" id="Phobius"/>
    </source>
</evidence>
<keyword evidence="3 6" id="KW-0812">Transmembrane</keyword>
<organism evidence="7 8">
    <name type="scientific">Cyberlindnera jadinii (strain ATCC 18201 / CBS 1600 / BCRC 20928 / JCM 3617 / NBRC 0987 / NRRL Y-1542)</name>
    <name type="common">Torula yeast</name>
    <name type="synonym">Candida utilis</name>
    <dbReference type="NCBI Taxonomy" id="983966"/>
    <lineage>
        <taxon>Eukaryota</taxon>
        <taxon>Fungi</taxon>
        <taxon>Dikarya</taxon>
        <taxon>Ascomycota</taxon>
        <taxon>Saccharomycotina</taxon>
        <taxon>Saccharomycetes</taxon>
        <taxon>Phaffomycetales</taxon>
        <taxon>Phaffomycetaceae</taxon>
        <taxon>Cyberlindnera</taxon>
    </lineage>
</organism>
<feature type="transmembrane region" description="Helical" evidence="6">
    <location>
        <begin position="242"/>
        <end position="264"/>
    </location>
</feature>
<feature type="transmembrane region" description="Helical" evidence="6">
    <location>
        <begin position="125"/>
        <end position="153"/>
    </location>
</feature>
<comment type="subcellular location">
    <subcellularLocation>
        <location evidence="1">Membrane</location>
        <topology evidence="1">Multi-pass membrane protein</topology>
    </subcellularLocation>
</comment>
<feature type="transmembrane region" description="Helical" evidence="6">
    <location>
        <begin position="76"/>
        <end position="104"/>
    </location>
</feature>
<name>A0A1E4RTW0_CYBJN</name>
<dbReference type="PANTHER" id="PTHR30618:SF0">
    <property type="entry name" value="PURINE-URACIL PERMEASE NCS1"/>
    <property type="match status" value="1"/>
</dbReference>
<feature type="transmembrane region" description="Helical" evidence="6">
    <location>
        <begin position="436"/>
        <end position="453"/>
    </location>
</feature>
<dbReference type="AlphaFoldDB" id="A0A1E4RTW0"/>
<feature type="transmembrane region" description="Helical" evidence="6">
    <location>
        <begin position="397"/>
        <end position="416"/>
    </location>
</feature>
<accession>A0A1E4RTW0</accession>
<gene>
    <name evidence="7" type="ORF">CYBJADRAFT_187372</name>
</gene>
<dbReference type="InterPro" id="IPR045225">
    <property type="entry name" value="Uracil/uridine/allantoin_perm"/>
</dbReference>
<evidence type="ECO:0000256" key="2">
    <source>
        <dbReference type="ARBA" id="ARBA00008974"/>
    </source>
</evidence>
<proteinExistence type="inferred from homology"/>
<keyword evidence="4 6" id="KW-1133">Transmembrane helix</keyword>
<protein>
    <recommendedName>
        <fullName evidence="9">Uracil permease</fullName>
    </recommendedName>
</protein>
<feature type="transmembrane region" description="Helical" evidence="6">
    <location>
        <begin position="201"/>
        <end position="222"/>
    </location>
</feature>